<organism evidence="1 2">
    <name type="scientific">Cryobacterium psychrophilum</name>
    <dbReference type="NCBI Taxonomy" id="41988"/>
    <lineage>
        <taxon>Bacteria</taxon>
        <taxon>Bacillati</taxon>
        <taxon>Actinomycetota</taxon>
        <taxon>Actinomycetes</taxon>
        <taxon>Micrococcales</taxon>
        <taxon>Microbacteriaceae</taxon>
        <taxon>Cryobacterium</taxon>
    </lineage>
</organism>
<accession>A0A4Y8KMR4</accession>
<dbReference type="RefSeq" id="WP_134173186.1">
    <property type="nucleotide sequence ID" value="NZ_SODI01000001.1"/>
</dbReference>
<dbReference type="OrthoDB" id="3234223at2"/>
<keyword evidence="2" id="KW-1185">Reference proteome</keyword>
<evidence type="ECO:0000313" key="2">
    <source>
        <dbReference type="Proteomes" id="UP000298218"/>
    </source>
</evidence>
<dbReference type="EMBL" id="SOHQ01000026">
    <property type="protein sequence ID" value="TFD79059.1"/>
    <property type="molecule type" value="Genomic_DNA"/>
</dbReference>
<sequence>MPRPDTNQDPGKILVVFDVNIYLDVARVLGEPFSWEKLIAFAVEASKSPVPHPSDPAFDSVRALVSVTPGVHPDGRRLEVWTSDHVDRLVAFKASQPNNRHLDDEDRGLGWSVGGARDLLEDLVGDLVWDKTEGGTVGDVQISYGTPPLSHEDGCVYATVRDAGIEGQYYERFCITRDKEFLSAALPGDVSVQHPATWLASIRRASRTRLMPVPRFAENSEVSAAGV</sequence>
<dbReference type="Proteomes" id="UP000298218">
    <property type="component" value="Unassembled WGS sequence"/>
</dbReference>
<evidence type="ECO:0000313" key="1">
    <source>
        <dbReference type="EMBL" id="TFD79059.1"/>
    </source>
</evidence>
<proteinExistence type="predicted"/>
<gene>
    <name evidence="1" type="ORF">E3T53_08125</name>
</gene>
<comment type="caution">
    <text evidence="1">The sequence shown here is derived from an EMBL/GenBank/DDBJ whole genome shotgun (WGS) entry which is preliminary data.</text>
</comment>
<name>A0A4Y8KMR4_9MICO</name>
<reference evidence="1 2" key="1">
    <citation type="submission" date="2019-03" db="EMBL/GenBank/DDBJ databases">
        <title>Genomics of glacier-inhabiting Cryobacterium strains.</title>
        <authorList>
            <person name="Liu Q."/>
            <person name="Xin Y.-H."/>
        </authorList>
    </citation>
    <scope>NUCLEOTIDE SEQUENCE [LARGE SCALE GENOMIC DNA]</scope>
    <source>
        <strain evidence="1 2">CGMCC 1.4292</strain>
    </source>
</reference>
<dbReference type="AlphaFoldDB" id="A0A4Y8KMR4"/>
<protein>
    <submittedName>
        <fullName evidence="1">Uncharacterized protein</fullName>
    </submittedName>
</protein>